<organism evidence="1 2">
    <name type="scientific">Larkinella humicola</name>
    <dbReference type="NCBI Taxonomy" id="2607654"/>
    <lineage>
        <taxon>Bacteria</taxon>
        <taxon>Pseudomonadati</taxon>
        <taxon>Bacteroidota</taxon>
        <taxon>Cytophagia</taxon>
        <taxon>Cytophagales</taxon>
        <taxon>Spirosomataceae</taxon>
        <taxon>Larkinella</taxon>
    </lineage>
</organism>
<accession>A0A5N1JDQ3</accession>
<sequence>MLANPPFPLNIEIDKLTNSIENAITGEVFDTVVTRLIPQNEKQIKKRDWQFNWKQELKDPNREAYKLTTVNNPTIIQGLLSIQDKGDHVFMHLIESAVFNKGKDKVYLGVPGNLVAFACRVSLEKGYEGFISFIAKTALKTHYEQTLGAKILYGDTMVIDTTEALKLINRYFKS</sequence>
<name>A0A5N1JDQ3_9BACT</name>
<evidence type="ECO:0000313" key="1">
    <source>
        <dbReference type="EMBL" id="KAA9353067.1"/>
    </source>
</evidence>
<gene>
    <name evidence="1" type="ORF">F0P93_17990</name>
</gene>
<dbReference type="EMBL" id="VTWS01000004">
    <property type="protein sequence ID" value="KAA9353067.1"/>
    <property type="molecule type" value="Genomic_DNA"/>
</dbReference>
<dbReference type="RefSeq" id="WP_150878358.1">
    <property type="nucleotide sequence ID" value="NZ_VTWS01000004.1"/>
</dbReference>
<protein>
    <submittedName>
        <fullName evidence="1">Uncharacterized protein</fullName>
    </submittedName>
</protein>
<keyword evidence="2" id="KW-1185">Reference proteome</keyword>
<comment type="caution">
    <text evidence="1">The sequence shown here is derived from an EMBL/GenBank/DDBJ whole genome shotgun (WGS) entry which is preliminary data.</text>
</comment>
<proteinExistence type="predicted"/>
<evidence type="ECO:0000313" key="2">
    <source>
        <dbReference type="Proteomes" id="UP000326344"/>
    </source>
</evidence>
<dbReference type="Proteomes" id="UP000326344">
    <property type="component" value="Unassembled WGS sequence"/>
</dbReference>
<dbReference type="AlphaFoldDB" id="A0A5N1JDQ3"/>
<reference evidence="1 2" key="1">
    <citation type="submission" date="2019-09" db="EMBL/GenBank/DDBJ databases">
        <title>Genome Sequence of Larkinella sp MA1.</title>
        <authorList>
            <person name="Srinivasan S."/>
        </authorList>
    </citation>
    <scope>NUCLEOTIDE SEQUENCE [LARGE SCALE GENOMIC DNA]</scope>
    <source>
        <strain evidence="1 2">MA1</strain>
    </source>
</reference>